<name>A0ABQ7EQP9_BRACR</name>
<evidence type="ECO:0000313" key="2">
    <source>
        <dbReference type="EMBL" id="KAF3606038.1"/>
    </source>
</evidence>
<sequence>MENPKLSSEVQTLKEKLNEHSKRLEQSAEKLNLLEPENLTLRDEKPRPQPCM</sequence>
<evidence type="ECO:0000313" key="3">
    <source>
        <dbReference type="Proteomes" id="UP000266723"/>
    </source>
</evidence>
<proteinExistence type="predicted"/>
<feature type="compositionally biased region" description="Basic and acidic residues" evidence="1">
    <location>
        <begin position="40"/>
        <end position="52"/>
    </location>
</feature>
<evidence type="ECO:0000256" key="1">
    <source>
        <dbReference type="SAM" id="MobiDB-lite"/>
    </source>
</evidence>
<accession>A0ABQ7EQP9</accession>
<reference evidence="2 3" key="1">
    <citation type="journal article" date="2020" name="BMC Genomics">
        <title>Intraspecific diversification of the crop wild relative Brassica cretica Lam. using demographic model selection.</title>
        <authorList>
            <person name="Kioukis A."/>
            <person name="Michalopoulou V.A."/>
            <person name="Briers L."/>
            <person name="Pirintsos S."/>
            <person name="Studholme D.J."/>
            <person name="Pavlidis P."/>
            <person name="Sarris P.F."/>
        </authorList>
    </citation>
    <scope>NUCLEOTIDE SEQUENCE [LARGE SCALE GENOMIC DNA]</scope>
    <source>
        <strain evidence="3">cv. PFS-1207/04</strain>
    </source>
</reference>
<feature type="region of interest" description="Disordered" evidence="1">
    <location>
        <begin position="22"/>
        <end position="52"/>
    </location>
</feature>
<organism evidence="2 3">
    <name type="scientific">Brassica cretica</name>
    <name type="common">Mustard</name>
    <dbReference type="NCBI Taxonomy" id="69181"/>
    <lineage>
        <taxon>Eukaryota</taxon>
        <taxon>Viridiplantae</taxon>
        <taxon>Streptophyta</taxon>
        <taxon>Embryophyta</taxon>
        <taxon>Tracheophyta</taxon>
        <taxon>Spermatophyta</taxon>
        <taxon>Magnoliopsida</taxon>
        <taxon>eudicotyledons</taxon>
        <taxon>Gunneridae</taxon>
        <taxon>Pentapetalae</taxon>
        <taxon>rosids</taxon>
        <taxon>malvids</taxon>
        <taxon>Brassicales</taxon>
        <taxon>Brassicaceae</taxon>
        <taxon>Brassiceae</taxon>
        <taxon>Brassica</taxon>
    </lineage>
</organism>
<protein>
    <submittedName>
        <fullName evidence="2">Uncharacterized protein</fullName>
    </submittedName>
</protein>
<dbReference type="EMBL" id="QGKV02000297">
    <property type="protein sequence ID" value="KAF3606038.1"/>
    <property type="molecule type" value="Genomic_DNA"/>
</dbReference>
<gene>
    <name evidence="2" type="ORF">DY000_02048777</name>
</gene>
<dbReference type="Proteomes" id="UP000266723">
    <property type="component" value="Unassembled WGS sequence"/>
</dbReference>
<comment type="caution">
    <text evidence="2">The sequence shown here is derived from an EMBL/GenBank/DDBJ whole genome shotgun (WGS) entry which is preliminary data.</text>
</comment>
<keyword evidence="3" id="KW-1185">Reference proteome</keyword>